<dbReference type="AlphaFoldDB" id="A0A072NW67"/>
<dbReference type="GO" id="GO:0046983">
    <property type="term" value="F:protein dimerization activity"/>
    <property type="evidence" value="ECO:0007669"/>
    <property type="project" value="InterPro"/>
</dbReference>
<feature type="domain" description="BHLH" evidence="2">
    <location>
        <begin position="415"/>
        <end position="467"/>
    </location>
</feature>
<dbReference type="EMBL" id="AMGV01000021">
    <property type="protein sequence ID" value="KEF51821.1"/>
    <property type="molecule type" value="Genomic_DNA"/>
</dbReference>
<dbReference type="InterPro" id="IPR011598">
    <property type="entry name" value="bHLH_dom"/>
</dbReference>
<feature type="region of interest" description="Disordered" evidence="1">
    <location>
        <begin position="206"/>
        <end position="247"/>
    </location>
</feature>
<dbReference type="HOGENOM" id="CLU_549853_0_0_1"/>
<dbReference type="OrthoDB" id="5778525at2759"/>
<dbReference type="PROSITE" id="PS50888">
    <property type="entry name" value="BHLH"/>
    <property type="match status" value="1"/>
</dbReference>
<dbReference type="Proteomes" id="UP000027920">
    <property type="component" value="Unassembled WGS sequence"/>
</dbReference>
<dbReference type="InterPro" id="IPR036638">
    <property type="entry name" value="HLH_DNA-bd_sf"/>
</dbReference>
<dbReference type="Gene3D" id="4.10.280.10">
    <property type="entry name" value="Helix-loop-helix DNA-binding domain"/>
    <property type="match status" value="1"/>
</dbReference>
<evidence type="ECO:0000313" key="3">
    <source>
        <dbReference type="EMBL" id="KEF51821.1"/>
    </source>
</evidence>
<dbReference type="STRING" id="1182545.A0A072NW67"/>
<evidence type="ECO:0000259" key="2">
    <source>
        <dbReference type="PROSITE" id="PS50888"/>
    </source>
</evidence>
<gene>
    <name evidence="3" type="ORF">A1O9_12158</name>
</gene>
<dbReference type="Pfam" id="PF00010">
    <property type="entry name" value="HLH"/>
    <property type="match status" value="1"/>
</dbReference>
<dbReference type="GeneID" id="25287053"/>
<sequence>MLATQRMSSHGGQQSFPFGYQPENIHGLGLPEFMTPGPPPGQPLLNADENQNLDNFFHDFDSNAITANKQDHHVQYGFSQGHPQYYNMPPMFVGSDTGLAHRAGIEPHQAGGFPYADAMMAQDMALMGHPSNLNGAIHPAQYNDGSFNGPLLAQLQTAAAMQPTYDQGWQQPFTQPGVMNVLHQGRTGVHYGTDFRFQPTGYAAPNVPTDPDMIHPMHPMDILEPTSGSSTQPNTQPNTQPSSPVWTKKRTFEDFQQEEAPRNGFAPLLKTQLTGPTQPSVSIPSSRKQRKSVVKTEPHRPSQPPTPLSNSKPRTLVDSETRAGVQSVDHEDDAEAEEDDDATNEQAKSPSPAPWPSSKARPPRVHVPPPPKKPPRKKKASMSSSTPVKSKLKAQRTASAAQSSQSTRVPLSLEQKKANHTNSEQRRRDATARSYAELYDLVPELEDQGKQSTMKKLELVVAKVRTVMQRVEELRAKLGIDPATGRQLGPPGASSLAHSGLEAWQR</sequence>
<feature type="region of interest" description="Disordered" evidence="1">
    <location>
        <begin position="259"/>
        <end position="431"/>
    </location>
</feature>
<feature type="region of interest" description="Disordered" evidence="1">
    <location>
        <begin position="481"/>
        <end position="506"/>
    </location>
</feature>
<accession>A0A072NW67</accession>
<protein>
    <recommendedName>
        <fullName evidence="2">BHLH domain-containing protein</fullName>
    </recommendedName>
</protein>
<feature type="compositionally biased region" description="Acidic residues" evidence="1">
    <location>
        <begin position="330"/>
        <end position="343"/>
    </location>
</feature>
<comment type="caution">
    <text evidence="3">The sequence shown here is derived from an EMBL/GenBank/DDBJ whole genome shotgun (WGS) entry which is preliminary data.</text>
</comment>
<reference evidence="3 4" key="1">
    <citation type="submission" date="2013-03" db="EMBL/GenBank/DDBJ databases">
        <title>The Genome Sequence of Exophiala aquamarina CBS 119918.</title>
        <authorList>
            <consortium name="The Broad Institute Genomics Platform"/>
            <person name="Cuomo C."/>
            <person name="de Hoog S."/>
            <person name="Gorbushina A."/>
            <person name="Walker B."/>
            <person name="Young S.K."/>
            <person name="Zeng Q."/>
            <person name="Gargeya S."/>
            <person name="Fitzgerald M."/>
            <person name="Haas B."/>
            <person name="Abouelleil A."/>
            <person name="Allen A.W."/>
            <person name="Alvarado L."/>
            <person name="Arachchi H.M."/>
            <person name="Berlin A.M."/>
            <person name="Chapman S.B."/>
            <person name="Gainer-Dewar J."/>
            <person name="Goldberg J."/>
            <person name="Griggs A."/>
            <person name="Gujja S."/>
            <person name="Hansen M."/>
            <person name="Howarth C."/>
            <person name="Imamovic A."/>
            <person name="Ireland A."/>
            <person name="Larimer J."/>
            <person name="McCowan C."/>
            <person name="Murphy C."/>
            <person name="Pearson M."/>
            <person name="Poon T.W."/>
            <person name="Priest M."/>
            <person name="Roberts A."/>
            <person name="Saif S."/>
            <person name="Shea T."/>
            <person name="Sisk P."/>
            <person name="Sykes S."/>
            <person name="Wortman J."/>
            <person name="Nusbaum C."/>
            <person name="Birren B."/>
        </authorList>
    </citation>
    <scope>NUCLEOTIDE SEQUENCE [LARGE SCALE GENOMIC DNA]</scope>
    <source>
        <strain evidence="3 4">CBS 119918</strain>
    </source>
</reference>
<evidence type="ECO:0000256" key="1">
    <source>
        <dbReference type="SAM" id="MobiDB-lite"/>
    </source>
</evidence>
<name>A0A072NW67_9EURO</name>
<organism evidence="3 4">
    <name type="scientific">Exophiala aquamarina CBS 119918</name>
    <dbReference type="NCBI Taxonomy" id="1182545"/>
    <lineage>
        <taxon>Eukaryota</taxon>
        <taxon>Fungi</taxon>
        <taxon>Dikarya</taxon>
        <taxon>Ascomycota</taxon>
        <taxon>Pezizomycotina</taxon>
        <taxon>Eurotiomycetes</taxon>
        <taxon>Chaetothyriomycetidae</taxon>
        <taxon>Chaetothyriales</taxon>
        <taxon>Herpotrichiellaceae</taxon>
        <taxon>Exophiala</taxon>
    </lineage>
</organism>
<feature type="compositionally biased region" description="Polar residues" evidence="1">
    <location>
        <begin position="271"/>
        <end position="286"/>
    </location>
</feature>
<feature type="compositionally biased region" description="Polar residues" evidence="1">
    <location>
        <begin position="226"/>
        <end position="245"/>
    </location>
</feature>
<feature type="compositionally biased region" description="Polar residues" evidence="1">
    <location>
        <begin position="1"/>
        <end position="16"/>
    </location>
</feature>
<feature type="compositionally biased region" description="Low complexity" evidence="1">
    <location>
        <begin position="395"/>
        <end position="408"/>
    </location>
</feature>
<dbReference type="VEuPathDB" id="FungiDB:A1O9_12158"/>
<proteinExistence type="predicted"/>
<keyword evidence="4" id="KW-1185">Reference proteome</keyword>
<dbReference type="RefSeq" id="XP_013254411.1">
    <property type="nucleotide sequence ID" value="XM_013398957.1"/>
</dbReference>
<feature type="region of interest" description="Disordered" evidence="1">
    <location>
        <begin position="1"/>
        <end position="21"/>
    </location>
</feature>
<dbReference type="SUPFAM" id="SSF47459">
    <property type="entry name" value="HLH, helix-loop-helix DNA-binding domain"/>
    <property type="match status" value="1"/>
</dbReference>
<evidence type="ECO:0000313" key="4">
    <source>
        <dbReference type="Proteomes" id="UP000027920"/>
    </source>
</evidence>